<dbReference type="STRING" id="1041930.Mtc_0247"/>
<dbReference type="AlphaFoldDB" id="H8I915"/>
<dbReference type="HOGENOM" id="CLU_1207613_0_0_2"/>
<proteinExistence type="predicted"/>
<name>H8I915_METCZ</name>
<evidence type="ECO:0000313" key="1">
    <source>
        <dbReference type="EMBL" id="AFC99018.1"/>
    </source>
</evidence>
<reference evidence="1 2" key="1">
    <citation type="journal article" date="2012" name="J. Bacteriol.">
        <title>Complete genome sequence of a thermophilic methanogen, Methanocella conradii HZ254, isolated from Chinese rice field soil.</title>
        <authorList>
            <person name="Lu Z."/>
            <person name="Lu Y."/>
        </authorList>
    </citation>
    <scope>NUCLEOTIDE SEQUENCE [LARGE SCALE GENOMIC DNA]</scope>
    <source>
        <strain evidence="2">DSM 24694 / JCM 17849 / CGMCC 1.5162 / HZ254</strain>
    </source>
</reference>
<keyword evidence="2" id="KW-1185">Reference proteome</keyword>
<dbReference type="Proteomes" id="UP000005233">
    <property type="component" value="Chromosome"/>
</dbReference>
<accession>H8I915</accession>
<dbReference type="KEGG" id="mez:Mtc_0247"/>
<dbReference type="eggNOG" id="arCOG15274">
    <property type="taxonomic scope" value="Archaea"/>
</dbReference>
<dbReference type="InterPro" id="IPR012337">
    <property type="entry name" value="RNaseH-like_sf"/>
</dbReference>
<dbReference type="SUPFAM" id="SSF53098">
    <property type="entry name" value="Ribonuclease H-like"/>
    <property type="match status" value="1"/>
</dbReference>
<organism evidence="1 2">
    <name type="scientific">Methanocella conradii (strain DSM 24694 / JCM 17849 / CGMCC 1.5162 / HZ254)</name>
    <dbReference type="NCBI Taxonomy" id="1041930"/>
    <lineage>
        <taxon>Archaea</taxon>
        <taxon>Methanobacteriati</taxon>
        <taxon>Methanobacteriota</taxon>
        <taxon>Stenosarchaea group</taxon>
        <taxon>Methanomicrobia</taxon>
        <taxon>Methanocellales</taxon>
        <taxon>Methanocellaceae</taxon>
        <taxon>Methanocella</taxon>
    </lineage>
</organism>
<dbReference type="EMBL" id="CP003243">
    <property type="protein sequence ID" value="AFC99018.1"/>
    <property type="molecule type" value="Genomic_DNA"/>
</dbReference>
<protein>
    <submittedName>
        <fullName evidence="1">Uncharacterized protein</fullName>
    </submittedName>
</protein>
<sequence length="229" mass="25002">MLAAAIRALMSRCLQFEIDPLEVSEKYVGSVLVALDVLAYSEEECPKPEEPACLIAAAHTSGLSSVSKAYVKLFVAGSPALKEEKTILRDFSAYMDMFDGGTLAAHYGASDSPDEGFDVPYLLARARQAHPELYPSLSRTLGRFKRHDTCGYARENMDLPSADLEYLEGYYGLARKPDAILPDARSGMDAYWKAGDAAVLKGALTNAYNCLRIAQSQIKKTICCTDIPL</sequence>
<gene>
    <name evidence="1" type="ordered locus">Mtc_0247</name>
</gene>
<evidence type="ECO:0000313" key="2">
    <source>
        <dbReference type="Proteomes" id="UP000005233"/>
    </source>
</evidence>